<evidence type="ECO:0000313" key="1">
    <source>
        <dbReference type="EMBL" id="CAG7815752.1"/>
    </source>
</evidence>
<protein>
    <submittedName>
        <fullName evidence="1">Uncharacterized protein</fullName>
    </submittedName>
</protein>
<proteinExistence type="predicted"/>
<accession>A0A8J2KFV8</accession>
<gene>
    <name evidence="1" type="ORF">AFUS01_LOCUS26412</name>
</gene>
<dbReference type="EMBL" id="CAJVCH010352367">
    <property type="protein sequence ID" value="CAG7815752.1"/>
    <property type="molecule type" value="Genomic_DNA"/>
</dbReference>
<dbReference type="Proteomes" id="UP000708208">
    <property type="component" value="Unassembled WGS sequence"/>
</dbReference>
<name>A0A8J2KFV8_9HEXA</name>
<sequence length="72" mass="8131">MTNSKEVPVGSIFGDECFYVNGKKGSPNEEGEPVLIRRRIKILRAIDLPGRETKQSFEEFMSGRIKYVDLPG</sequence>
<comment type="caution">
    <text evidence="1">The sequence shown here is derived from an EMBL/GenBank/DDBJ whole genome shotgun (WGS) entry which is preliminary data.</text>
</comment>
<organism evidence="1 2">
    <name type="scientific">Allacma fusca</name>
    <dbReference type="NCBI Taxonomy" id="39272"/>
    <lineage>
        <taxon>Eukaryota</taxon>
        <taxon>Metazoa</taxon>
        <taxon>Ecdysozoa</taxon>
        <taxon>Arthropoda</taxon>
        <taxon>Hexapoda</taxon>
        <taxon>Collembola</taxon>
        <taxon>Symphypleona</taxon>
        <taxon>Sminthuridae</taxon>
        <taxon>Allacma</taxon>
    </lineage>
</organism>
<evidence type="ECO:0000313" key="2">
    <source>
        <dbReference type="Proteomes" id="UP000708208"/>
    </source>
</evidence>
<keyword evidence="2" id="KW-1185">Reference proteome</keyword>
<dbReference type="AlphaFoldDB" id="A0A8J2KFV8"/>
<reference evidence="1" key="1">
    <citation type="submission" date="2021-06" db="EMBL/GenBank/DDBJ databases">
        <authorList>
            <person name="Hodson N. C."/>
            <person name="Mongue J. A."/>
            <person name="Jaron S. K."/>
        </authorList>
    </citation>
    <scope>NUCLEOTIDE SEQUENCE</scope>
</reference>